<dbReference type="RefSeq" id="WP_205360068.1">
    <property type="nucleotide sequence ID" value="NZ_JADKYB010000016.1"/>
</dbReference>
<evidence type="ECO:0000313" key="2">
    <source>
        <dbReference type="EMBL" id="MBM9508207.1"/>
    </source>
</evidence>
<gene>
    <name evidence="2" type="ORF">ITX44_27360</name>
</gene>
<dbReference type="Gene3D" id="3.10.450.50">
    <property type="match status" value="1"/>
</dbReference>
<dbReference type="InterPro" id="IPR009959">
    <property type="entry name" value="Cyclase_SnoaL-like"/>
</dbReference>
<comment type="caution">
    <text evidence="2">The sequence shown here is derived from an EMBL/GenBank/DDBJ whole genome shotgun (WGS) entry which is preliminary data.</text>
</comment>
<evidence type="ECO:0000256" key="1">
    <source>
        <dbReference type="SAM" id="MobiDB-lite"/>
    </source>
</evidence>
<dbReference type="SUPFAM" id="SSF54427">
    <property type="entry name" value="NTF2-like"/>
    <property type="match status" value="1"/>
</dbReference>
<dbReference type="InterPro" id="IPR032710">
    <property type="entry name" value="NTF2-like_dom_sf"/>
</dbReference>
<dbReference type="Pfam" id="PF07366">
    <property type="entry name" value="SnoaL"/>
    <property type="match status" value="1"/>
</dbReference>
<accession>A0ABS2TZF8</accession>
<feature type="compositionally biased region" description="Basic and acidic residues" evidence="1">
    <location>
        <begin position="1"/>
        <end position="25"/>
    </location>
</feature>
<name>A0ABS2TZF8_9ACTN</name>
<dbReference type="PANTHER" id="PTHR38436:SF1">
    <property type="entry name" value="ESTER CYCLASE"/>
    <property type="match status" value="1"/>
</dbReference>
<reference evidence="2 3" key="1">
    <citation type="submission" date="2021-01" db="EMBL/GenBank/DDBJ databases">
        <title>Streptomyces acididurans sp. nov., isolated from a peat swamp forest soil.</title>
        <authorList>
            <person name="Chantavorakit T."/>
            <person name="Duangmal K."/>
        </authorList>
    </citation>
    <scope>NUCLEOTIDE SEQUENCE [LARGE SCALE GENOMIC DNA]</scope>
    <source>
        <strain evidence="2 3">KK5PA1</strain>
    </source>
</reference>
<feature type="compositionally biased region" description="Low complexity" evidence="1">
    <location>
        <begin position="27"/>
        <end position="44"/>
    </location>
</feature>
<proteinExistence type="predicted"/>
<dbReference type="Proteomes" id="UP000749040">
    <property type="component" value="Unassembled WGS sequence"/>
</dbReference>
<evidence type="ECO:0000313" key="3">
    <source>
        <dbReference type="Proteomes" id="UP000749040"/>
    </source>
</evidence>
<protein>
    <submittedName>
        <fullName evidence="2">Ester cyclase</fullName>
    </submittedName>
</protein>
<dbReference type="EMBL" id="JADKYB010000016">
    <property type="protein sequence ID" value="MBM9508207.1"/>
    <property type="molecule type" value="Genomic_DNA"/>
</dbReference>
<organism evidence="2 3">
    <name type="scientific">Actinacidiphila acididurans</name>
    <dbReference type="NCBI Taxonomy" id="2784346"/>
    <lineage>
        <taxon>Bacteria</taxon>
        <taxon>Bacillati</taxon>
        <taxon>Actinomycetota</taxon>
        <taxon>Actinomycetes</taxon>
        <taxon>Kitasatosporales</taxon>
        <taxon>Streptomycetaceae</taxon>
        <taxon>Actinacidiphila</taxon>
    </lineage>
</organism>
<dbReference type="PANTHER" id="PTHR38436">
    <property type="entry name" value="POLYKETIDE CYCLASE SNOAL-LIKE DOMAIN"/>
    <property type="match status" value="1"/>
</dbReference>
<feature type="region of interest" description="Disordered" evidence="1">
    <location>
        <begin position="1"/>
        <end position="44"/>
    </location>
</feature>
<sequence length="192" mass="20277">MAERTEHTTRVASERTQDRTGERAPKQAGEQASEQTAESAADRSAAYRAAGHRALAERWFGRAWAGGDTAIAEEVFAPDFVLNGRTVGPDGPRHSVAAVHRAFSGVRVTLDLVLTDGPHVVTHYTTSARHTGTFRGVPATGRSITATGIVVWEVVDGKVVRDWNVFDTAGLLAQLTGNAALAPAPADGRPAG</sequence>
<keyword evidence="3" id="KW-1185">Reference proteome</keyword>